<dbReference type="SUPFAM" id="SSF46689">
    <property type="entry name" value="Homeodomain-like"/>
    <property type="match status" value="1"/>
</dbReference>
<reference evidence="1" key="1">
    <citation type="submission" date="2022-04" db="EMBL/GenBank/DDBJ databases">
        <title>Mucilaginibacter sp. RS28 isolated from freshwater.</title>
        <authorList>
            <person name="Ko S.-R."/>
        </authorList>
    </citation>
    <scope>NUCLEOTIDE SEQUENCE</scope>
    <source>
        <strain evidence="1">RS28</strain>
    </source>
</reference>
<organism evidence="1 2">
    <name type="scientific">Mucilaginibacter straminoryzae</name>
    <dbReference type="NCBI Taxonomy" id="2932774"/>
    <lineage>
        <taxon>Bacteria</taxon>
        <taxon>Pseudomonadati</taxon>
        <taxon>Bacteroidota</taxon>
        <taxon>Sphingobacteriia</taxon>
        <taxon>Sphingobacteriales</taxon>
        <taxon>Sphingobacteriaceae</taxon>
        <taxon>Mucilaginibacter</taxon>
    </lineage>
</organism>
<dbReference type="PANTHER" id="PTHR34849:SF5">
    <property type="entry name" value="SSL2733 PROTEIN"/>
    <property type="match status" value="1"/>
</dbReference>
<protein>
    <submittedName>
        <fullName evidence="1">DUF433 domain-containing protein</fullName>
    </submittedName>
</protein>
<name>A0A9X1X2D3_9SPHI</name>
<dbReference type="InterPro" id="IPR036388">
    <property type="entry name" value="WH-like_DNA-bd_sf"/>
</dbReference>
<dbReference type="InterPro" id="IPR009057">
    <property type="entry name" value="Homeodomain-like_sf"/>
</dbReference>
<dbReference type="PANTHER" id="PTHR34849">
    <property type="entry name" value="SSL5025 PROTEIN"/>
    <property type="match status" value="1"/>
</dbReference>
<accession>A0A9X1X2D3</accession>
<dbReference type="Gene3D" id="1.10.10.10">
    <property type="entry name" value="Winged helix-like DNA-binding domain superfamily/Winged helix DNA-binding domain"/>
    <property type="match status" value="1"/>
</dbReference>
<dbReference type="Pfam" id="PF04255">
    <property type="entry name" value="DUF433"/>
    <property type="match status" value="1"/>
</dbReference>
<comment type="caution">
    <text evidence="1">The sequence shown here is derived from an EMBL/GenBank/DDBJ whole genome shotgun (WGS) entry which is preliminary data.</text>
</comment>
<dbReference type="InterPro" id="IPR007367">
    <property type="entry name" value="DUF433"/>
</dbReference>
<dbReference type="RefSeq" id="WP_245129191.1">
    <property type="nucleotide sequence ID" value="NZ_JALJEJ010000002.1"/>
</dbReference>
<gene>
    <name evidence="1" type="ORF">MUY27_06545</name>
</gene>
<dbReference type="EMBL" id="JALJEJ010000002">
    <property type="protein sequence ID" value="MCJ8209361.1"/>
    <property type="molecule type" value="Genomic_DNA"/>
</dbReference>
<proteinExistence type="predicted"/>
<dbReference type="AlphaFoldDB" id="A0A9X1X2D3"/>
<evidence type="ECO:0000313" key="2">
    <source>
        <dbReference type="Proteomes" id="UP001139450"/>
    </source>
</evidence>
<evidence type="ECO:0000313" key="1">
    <source>
        <dbReference type="EMBL" id="MCJ8209361.1"/>
    </source>
</evidence>
<dbReference type="Proteomes" id="UP001139450">
    <property type="component" value="Unassembled WGS sequence"/>
</dbReference>
<keyword evidence="2" id="KW-1185">Reference proteome</keyword>
<sequence length="85" mass="9679">MDYAAYIEIKPEKRFGKPCVIGTRISVYDVLSWLSEGMTVAEIIDDFPELNEMQIKACLAYAADREHKLNTDSLNEASARPKHFL</sequence>